<dbReference type="Pfam" id="PF06568">
    <property type="entry name" value="YjiS-like"/>
    <property type="match status" value="1"/>
</dbReference>
<feature type="transmembrane region" description="Helical" evidence="1">
    <location>
        <begin position="21"/>
        <end position="42"/>
    </location>
</feature>
<evidence type="ECO:0000313" key="3">
    <source>
        <dbReference type="EMBL" id="MEJ8571442.1"/>
    </source>
</evidence>
<gene>
    <name evidence="3" type="ORF">V3328_08160</name>
</gene>
<comment type="caution">
    <text evidence="3">The sequence shown here is derived from an EMBL/GenBank/DDBJ whole genome shotgun (WGS) entry which is preliminary data.</text>
</comment>
<sequence length="94" mass="9847">MTSAEYFGAARPGLHRPLGDALAAGGVAGIVALVADAGAGVCRRLSRWRKLRRAVGELGRLDDRMLKDIGLSRSSLYASARDGLGIGGVGHEFR</sequence>
<evidence type="ECO:0000313" key="4">
    <source>
        <dbReference type="Proteomes" id="UP001378188"/>
    </source>
</evidence>
<feature type="domain" description="YjiS-like" evidence="2">
    <location>
        <begin position="43"/>
        <end position="74"/>
    </location>
</feature>
<proteinExistence type="predicted"/>
<evidence type="ECO:0000256" key="1">
    <source>
        <dbReference type="SAM" id="Phobius"/>
    </source>
</evidence>
<keyword evidence="1" id="KW-1133">Transmembrane helix</keyword>
<protein>
    <submittedName>
        <fullName evidence="3">DUF1127 domain-containing protein</fullName>
    </submittedName>
</protein>
<dbReference type="RefSeq" id="WP_340329143.1">
    <property type="nucleotide sequence ID" value="NZ_JAZHOF010000003.1"/>
</dbReference>
<evidence type="ECO:0000259" key="2">
    <source>
        <dbReference type="Pfam" id="PF06568"/>
    </source>
</evidence>
<dbReference type="InterPro" id="IPR009506">
    <property type="entry name" value="YjiS-like"/>
</dbReference>
<dbReference type="EMBL" id="JAZHOF010000003">
    <property type="protein sequence ID" value="MEJ8571442.1"/>
    <property type="molecule type" value="Genomic_DNA"/>
</dbReference>
<keyword evidence="1" id="KW-0812">Transmembrane</keyword>
<dbReference type="AlphaFoldDB" id="A0AAW9RGY0"/>
<name>A0AAW9RGY0_9HYPH</name>
<dbReference type="Proteomes" id="UP001378188">
    <property type="component" value="Unassembled WGS sequence"/>
</dbReference>
<accession>A0AAW9RGY0</accession>
<organism evidence="3 4">
    <name type="scientific">Microbaculum marinum</name>
    <dbReference type="NCBI Taxonomy" id="1764581"/>
    <lineage>
        <taxon>Bacteria</taxon>
        <taxon>Pseudomonadati</taxon>
        <taxon>Pseudomonadota</taxon>
        <taxon>Alphaproteobacteria</taxon>
        <taxon>Hyphomicrobiales</taxon>
        <taxon>Tepidamorphaceae</taxon>
        <taxon>Microbaculum</taxon>
    </lineage>
</organism>
<reference evidence="3 4" key="1">
    <citation type="submission" date="2024-02" db="EMBL/GenBank/DDBJ databases">
        <title>Genome analysis and characterization of Microbaculum marinisediminis sp. nov., isolated from marine sediment.</title>
        <authorList>
            <person name="Du Z.-J."/>
            <person name="Ye Y.-Q."/>
            <person name="Zhang Z.-R."/>
            <person name="Yuan S.-M."/>
            <person name="Zhang X.-Y."/>
        </authorList>
    </citation>
    <scope>NUCLEOTIDE SEQUENCE [LARGE SCALE GENOMIC DNA]</scope>
    <source>
        <strain evidence="3 4">SDUM1044001</strain>
    </source>
</reference>
<keyword evidence="4" id="KW-1185">Reference proteome</keyword>
<keyword evidence="1" id="KW-0472">Membrane</keyword>